<reference evidence="2" key="1">
    <citation type="journal article" date="2020" name="Stud. Mycol.">
        <title>101 Dothideomycetes genomes: a test case for predicting lifestyles and emergence of pathogens.</title>
        <authorList>
            <person name="Haridas S."/>
            <person name="Albert R."/>
            <person name="Binder M."/>
            <person name="Bloem J."/>
            <person name="Labutti K."/>
            <person name="Salamov A."/>
            <person name="Andreopoulos B."/>
            <person name="Baker S."/>
            <person name="Barry K."/>
            <person name="Bills G."/>
            <person name="Bluhm B."/>
            <person name="Cannon C."/>
            <person name="Castanera R."/>
            <person name="Culley D."/>
            <person name="Daum C."/>
            <person name="Ezra D."/>
            <person name="Gonzalez J."/>
            <person name="Henrissat B."/>
            <person name="Kuo A."/>
            <person name="Liang C."/>
            <person name="Lipzen A."/>
            <person name="Lutzoni F."/>
            <person name="Magnuson J."/>
            <person name="Mondo S."/>
            <person name="Nolan M."/>
            <person name="Ohm R."/>
            <person name="Pangilinan J."/>
            <person name="Park H.-J."/>
            <person name="Ramirez L."/>
            <person name="Alfaro M."/>
            <person name="Sun H."/>
            <person name="Tritt A."/>
            <person name="Yoshinaga Y."/>
            <person name="Zwiers L.-H."/>
            <person name="Turgeon B."/>
            <person name="Goodwin S."/>
            <person name="Spatafora J."/>
            <person name="Crous P."/>
            <person name="Grigoriev I."/>
        </authorList>
    </citation>
    <scope>NUCLEOTIDE SEQUENCE</scope>
    <source>
        <strain evidence="2">CBS 627.86</strain>
    </source>
</reference>
<keyword evidence="1" id="KW-1133">Transmembrane helix</keyword>
<name>A0A6A5YFD6_9PLEO</name>
<proteinExistence type="predicted"/>
<evidence type="ECO:0000313" key="2">
    <source>
        <dbReference type="EMBL" id="KAF2105424.1"/>
    </source>
</evidence>
<evidence type="ECO:0000256" key="1">
    <source>
        <dbReference type="SAM" id="Phobius"/>
    </source>
</evidence>
<keyword evidence="3" id="KW-1185">Reference proteome</keyword>
<sequence>MHKIRNCAAKTTTQGTATDLLLFNTYNLPSRSFIKSTLLIAYSLLIITAFIMQLSAIVILLASSTSAFIVTNCRDNLCNNWSNNHCHDHDVGTSLKHQSDKEYTITLYSQEGCRGVAYSSDPKKKCLGLPNHLGIKSVKCQE</sequence>
<accession>A0A6A5YFD6</accession>
<organism evidence="2 3">
    <name type="scientific">Lophiotrema nucula</name>
    <dbReference type="NCBI Taxonomy" id="690887"/>
    <lineage>
        <taxon>Eukaryota</taxon>
        <taxon>Fungi</taxon>
        <taxon>Dikarya</taxon>
        <taxon>Ascomycota</taxon>
        <taxon>Pezizomycotina</taxon>
        <taxon>Dothideomycetes</taxon>
        <taxon>Pleosporomycetidae</taxon>
        <taxon>Pleosporales</taxon>
        <taxon>Lophiotremataceae</taxon>
        <taxon>Lophiotrema</taxon>
    </lineage>
</organism>
<feature type="transmembrane region" description="Helical" evidence="1">
    <location>
        <begin position="39"/>
        <end position="62"/>
    </location>
</feature>
<keyword evidence="1" id="KW-0472">Membrane</keyword>
<gene>
    <name evidence="2" type="ORF">BDV96DRAFT_608253</name>
</gene>
<keyword evidence="1" id="KW-0812">Transmembrane</keyword>
<dbReference type="AlphaFoldDB" id="A0A6A5YFD6"/>
<dbReference type="Proteomes" id="UP000799770">
    <property type="component" value="Unassembled WGS sequence"/>
</dbReference>
<protein>
    <submittedName>
        <fullName evidence="2">Uncharacterized protein</fullName>
    </submittedName>
</protein>
<dbReference type="EMBL" id="ML977381">
    <property type="protein sequence ID" value="KAF2105424.1"/>
    <property type="molecule type" value="Genomic_DNA"/>
</dbReference>
<evidence type="ECO:0000313" key="3">
    <source>
        <dbReference type="Proteomes" id="UP000799770"/>
    </source>
</evidence>
<dbReference type="OrthoDB" id="3738271at2759"/>